<keyword evidence="2" id="KW-1185">Reference proteome</keyword>
<protein>
    <submittedName>
        <fullName evidence="3">Serine/threonine-protein kinase WNK2</fullName>
    </submittedName>
</protein>
<sequence>MTSTLTTVPNSLNLDSSNILEHLNDSIQKRCSNSKANIGGVLFTPSSCISDGSGNKTGAAANSGSSKPAAQTSTTPAAPAADVVLTDSMSKGRGGGRSGHSTSPEKPAAGGGGERSPDDGGGEVTQTPPPRVGMRGGRRYMGLGSPYKPVLGRGEDLLKRPRGGRSPLVEEYPVRRGSPITPNKTAMKIRRSGGVPVPLGGRRKSLHPPVPPLAEEEPGGTETGVADEDAVVLRHPQGEDQGISDKEKQQGEEKERDEKDEDHRHEDKDDDIDEAIDKSPGSRYLKFENEIGRGSFKTVYRGVDTETGVDVAWCELL</sequence>
<name>A0A8B7N7A7_HYAAZ</name>
<keyword evidence="3" id="KW-0808">Transferase</keyword>
<dbReference type="PANTHER" id="PTHR13902">
    <property type="entry name" value="SERINE/THREONINE-PROTEIN KINASE WNK WITH NO LYSINE -RELATED"/>
    <property type="match status" value="1"/>
</dbReference>
<organism evidence="2 3">
    <name type="scientific">Hyalella azteca</name>
    <name type="common">Amphipod</name>
    <dbReference type="NCBI Taxonomy" id="294128"/>
    <lineage>
        <taxon>Eukaryota</taxon>
        <taxon>Metazoa</taxon>
        <taxon>Ecdysozoa</taxon>
        <taxon>Arthropoda</taxon>
        <taxon>Crustacea</taxon>
        <taxon>Multicrustacea</taxon>
        <taxon>Malacostraca</taxon>
        <taxon>Eumalacostraca</taxon>
        <taxon>Peracarida</taxon>
        <taxon>Amphipoda</taxon>
        <taxon>Senticaudata</taxon>
        <taxon>Talitrida</taxon>
        <taxon>Talitroidea</taxon>
        <taxon>Hyalellidae</taxon>
        <taxon>Hyalella</taxon>
    </lineage>
</organism>
<feature type="compositionally biased region" description="Low complexity" evidence="1">
    <location>
        <begin position="65"/>
        <end position="81"/>
    </location>
</feature>
<dbReference type="AlphaFoldDB" id="A0A8B7N7A7"/>
<accession>A0A8B7N7A7</accession>
<dbReference type="OrthoDB" id="4062651at2759"/>
<feature type="compositionally biased region" description="Polar residues" evidence="1">
    <location>
        <begin position="45"/>
        <end position="64"/>
    </location>
</feature>
<feature type="region of interest" description="Disordered" evidence="1">
    <location>
        <begin position="45"/>
        <end position="283"/>
    </location>
</feature>
<proteinExistence type="predicted"/>
<dbReference type="RefSeq" id="XP_018009772.1">
    <property type="nucleotide sequence ID" value="XM_018154283.2"/>
</dbReference>
<feature type="non-terminal residue" evidence="3">
    <location>
        <position position="317"/>
    </location>
</feature>
<gene>
    <name evidence="3" type="primary">LOC108667276</name>
</gene>
<dbReference type="Gene3D" id="3.30.200.20">
    <property type="entry name" value="Phosphorylase Kinase, domain 1"/>
    <property type="match status" value="1"/>
</dbReference>
<dbReference type="Proteomes" id="UP000694843">
    <property type="component" value="Unplaced"/>
</dbReference>
<feature type="compositionally biased region" description="Acidic residues" evidence="1">
    <location>
        <begin position="214"/>
        <end position="230"/>
    </location>
</feature>
<dbReference type="GO" id="GO:0016301">
    <property type="term" value="F:kinase activity"/>
    <property type="evidence" value="ECO:0007669"/>
    <property type="project" value="UniProtKB-KW"/>
</dbReference>
<keyword evidence="3" id="KW-0418">Kinase</keyword>
<reference evidence="3" key="1">
    <citation type="submission" date="2025-08" db="UniProtKB">
        <authorList>
            <consortium name="RefSeq"/>
        </authorList>
    </citation>
    <scope>IDENTIFICATION</scope>
    <source>
        <tissue evidence="3">Whole organism</tissue>
    </source>
</reference>
<dbReference type="GeneID" id="108667276"/>
<feature type="compositionally biased region" description="Basic and acidic residues" evidence="1">
    <location>
        <begin position="243"/>
        <end position="267"/>
    </location>
</feature>
<evidence type="ECO:0000256" key="1">
    <source>
        <dbReference type="SAM" id="MobiDB-lite"/>
    </source>
</evidence>
<dbReference type="KEGG" id="hazt:108667276"/>
<evidence type="ECO:0000313" key="3">
    <source>
        <dbReference type="RefSeq" id="XP_018009772.1"/>
    </source>
</evidence>
<evidence type="ECO:0000313" key="2">
    <source>
        <dbReference type="Proteomes" id="UP000694843"/>
    </source>
</evidence>
<dbReference type="InterPro" id="IPR050588">
    <property type="entry name" value="WNK_Ser-Thr_kinase"/>
</dbReference>